<dbReference type="PANTHER" id="PTHR12304">
    <property type="entry name" value="INOSINE-URIDINE PREFERRING NUCLEOSIDE HYDROLASE"/>
    <property type="match status" value="1"/>
</dbReference>
<gene>
    <name evidence="4" type="ORF">E6C64_17875</name>
</gene>
<keyword evidence="2" id="KW-0326">Glycosidase</keyword>
<evidence type="ECO:0000313" key="5">
    <source>
        <dbReference type="Proteomes" id="UP000309133"/>
    </source>
</evidence>
<reference evidence="4 5" key="1">
    <citation type="submission" date="2019-04" db="EMBL/GenBank/DDBJ databases">
        <authorList>
            <person name="Jiang L."/>
        </authorList>
    </citation>
    <scope>NUCLEOTIDE SEQUENCE [LARGE SCALE GENOMIC DNA]</scope>
    <source>
        <strain evidence="4 5">YIM 131853</strain>
    </source>
</reference>
<evidence type="ECO:0000313" key="4">
    <source>
        <dbReference type="EMBL" id="THG28660.1"/>
    </source>
</evidence>
<dbReference type="SUPFAM" id="SSF53590">
    <property type="entry name" value="Nucleoside hydrolase"/>
    <property type="match status" value="1"/>
</dbReference>
<dbReference type="RefSeq" id="WP_136429055.1">
    <property type="nucleotide sequence ID" value="NZ_SSSM01000006.1"/>
</dbReference>
<dbReference type="InterPro" id="IPR001910">
    <property type="entry name" value="Inosine/uridine_hydrolase_dom"/>
</dbReference>
<sequence length="339" mass="36240">MTAAASDRADDDIRQIIVDTDTGIDDAMALLYLHGHERAEVVAITSVYGNTDVESALINIGRVLRIAGRKDVLVARGAQNPIEGTAHIAAHVHGRDGLGDLTPGRFPPADATNLSPLPAAELIVELARSRPGHYDLLALAPLTNIGLALELEPDLFALLRSVVVMAGSGAFPALGEYQMVDPNVQNDPIAAERVFTAPRNELIAVGVDVTGSAVIDEKAVERLRASGSAAGEFSAEILESYMDFYRYAWGRRVSPAHDGLAAAILLQPALVTEWRTGPIRVLSDGFAIRGRLMQTADRHAPAWEFDAAPDSRVASAIDYPAFLEEFLGVLTGFSSSARR</sequence>
<dbReference type="AlphaFoldDB" id="A0A4S4FER9"/>
<evidence type="ECO:0000256" key="1">
    <source>
        <dbReference type="ARBA" id="ARBA00022801"/>
    </source>
</evidence>
<keyword evidence="1 4" id="KW-0378">Hydrolase</keyword>
<proteinExistence type="predicted"/>
<dbReference type="PANTHER" id="PTHR12304:SF4">
    <property type="entry name" value="URIDINE NUCLEOSIDASE"/>
    <property type="match status" value="1"/>
</dbReference>
<dbReference type="InterPro" id="IPR023186">
    <property type="entry name" value="IUNH"/>
</dbReference>
<dbReference type="Pfam" id="PF01156">
    <property type="entry name" value="IU_nuc_hydro"/>
    <property type="match status" value="1"/>
</dbReference>
<feature type="domain" description="Inosine/uridine-preferring nucleoside hydrolase" evidence="3">
    <location>
        <begin position="16"/>
        <end position="324"/>
    </location>
</feature>
<keyword evidence="5" id="KW-1185">Reference proteome</keyword>
<organism evidence="4 5">
    <name type="scientific">Naasia lichenicola</name>
    <dbReference type="NCBI Taxonomy" id="2565933"/>
    <lineage>
        <taxon>Bacteria</taxon>
        <taxon>Bacillati</taxon>
        <taxon>Actinomycetota</taxon>
        <taxon>Actinomycetes</taxon>
        <taxon>Micrococcales</taxon>
        <taxon>Microbacteriaceae</taxon>
        <taxon>Naasia</taxon>
    </lineage>
</organism>
<comment type="caution">
    <text evidence="4">The sequence shown here is derived from an EMBL/GenBank/DDBJ whole genome shotgun (WGS) entry which is preliminary data.</text>
</comment>
<dbReference type="Proteomes" id="UP000309133">
    <property type="component" value="Unassembled WGS sequence"/>
</dbReference>
<protein>
    <submittedName>
        <fullName evidence="4">Nucleoside hydrolase</fullName>
    </submittedName>
</protein>
<dbReference type="InterPro" id="IPR036452">
    <property type="entry name" value="Ribo_hydro-like"/>
</dbReference>
<dbReference type="GO" id="GO:0005829">
    <property type="term" value="C:cytosol"/>
    <property type="evidence" value="ECO:0007669"/>
    <property type="project" value="TreeGrafter"/>
</dbReference>
<dbReference type="CDD" id="cd02650">
    <property type="entry name" value="nuc_hydro_CaPnhB"/>
    <property type="match status" value="1"/>
</dbReference>
<dbReference type="Gene3D" id="3.90.245.10">
    <property type="entry name" value="Ribonucleoside hydrolase-like"/>
    <property type="match status" value="1"/>
</dbReference>
<dbReference type="GO" id="GO:0006152">
    <property type="term" value="P:purine nucleoside catabolic process"/>
    <property type="evidence" value="ECO:0007669"/>
    <property type="project" value="TreeGrafter"/>
</dbReference>
<name>A0A4S4FER9_9MICO</name>
<evidence type="ECO:0000259" key="3">
    <source>
        <dbReference type="Pfam" id="PF01156"/>
    </source>
</evidence>
<dbReference type="EMBL" id="SSSM01000006">
    <property type="protein sequence ID" value="THG28660.1"/>
    <property type="molecule type" value="Genomic_DNA"/>
</dbReference>
<accession>A0A4S4FER9</accession>
<dbReference type="OrthoDB" id="9797882at2"/>
<evidence type="ECO:0000256" key="2">
    <source>
        <dbReference type="ARBA" id="ARBA00023295"/>
    </source>
</evidence>
<dbReference type="GO" id="GO:0008477">
    <property type="term" value="F:purine nucleosidase activity"/>
    <property type="evidence" value="ECO:0007669"/>
    <property type="project" value="TreeGrafter"/>
</dbReference>